<dbReference type="EMBL" id="CM044708">
    <property type="protein sequence ID" value="KAI5650760.1"/>
    <property type="molecule type" value="Genomic_DNA"/>
</dbReference>
<proteinExistence type="predicted"/>
<name>A0ACB9ZTM1_CATRO</name>
<organism evidence="1 2">
    <name type="scientific">Catharanthus roseus</name>
    <name type="common">Madagascar periwinkle</name>
    <name type="synonym">Vinca rosea</name>
    <dbReference type="NCBI Taxonomy" id="4058"/>
    <lineage>
        <taxon>Eukaryota</taxon>
        <taxon>Viridiplantae</taxon>
        <taxon>Streptophyta</taxon>
        <taxon>Embryophyta</taxon>
        <taxon>Tracheophyta</taxon>
        <taxon>Spermatophyta</taxon>
        <taxon>Magnoliopsida</taxon>
        <taxon>eudicotyledons</taxon>
        <taxon>Gunneridae</taxon>
        <taxon>Pentapetalae</taxon>
        <taxon>asterids</taxon>
        <taxon>lamiids</taxon>
        <taxon>Gentianales</taxon>
        <taxon>Apocynaceae</taxon>
        <taxon>Rauvolfioideae</taxon>
        <taxon>Vinceae</taxon>
        <taxon>Catharanthinae</taxon>
        <taxon>Catharanthus</taxon>
    </lineage>
</organism>
<keyword evidence="2" id="KW-1185">Reference proteome</keyword>
<sequence>MDTPDHLYVIANTFNFCVVLIAQLGSTTAFPLYSNMDLQLRDGCPLPPMQVQCNIIEILSSFSTSSRKASLATKSKRASAGIEGSIATVPPQISSSPHTSCCLPACVPPELSSYPAAGECPAVYVHSYNPTWDTAGCRTCKHEFPV</sequence>
<comment type="caution">
    <text evidence="1">The sequence shown here is derived from an EMBL/GenBank/DDBJ whole genome shotgun (WGS) entry which is preliminary data.</text>
</comment>
<dbReference type="Proteomes" id="UP001060085">
    <property type="component" value="Linkage Group LG08"/>
</dbReference>
<protein>
    <submittedName>
        <fullName evidence="1">Uncharacterized protein</fullName>
    </submittedName>
</protein>
<gene>
    <name evidence="1" type="ORF">M9H77_36765</name>
</gene>
<accession>A0ACB9ZTM1</accession>
<evidence type="ECO:0000313" key="2">
    <source>
        <dbReference type="Proteomes" id="UP001060085"/>
    </source>
</evidence>
<reference evidence="2" key="1">
    <citation type="journal article" date="2023" name="Nat. Plants">
        <title>Single-cell RNA sequencing provides a high-resolution roadmap for understanding the multicellular compartmentation of specialized metabolism.</title>
        <authorList>
            <person name="Sun S."/>
            <person name="Shen X."/>
            <person name="Li Y."/>
            <person name="Li Y."/>
            <person name="Wang S."/>
            <person name="Li R."/>
            <person name="Zhang H."/>
            <person name="Shen G."/>
            <person name="Guo B."/>
            <person name="Wei J."/>
            <person name="Xu J."/>
            <person name="St-Pierre B."/>
            <person name="Chen S."/>
            <person name="Sun C."/>
        </authorList>
    </citation>
    <scope>NUCLEOTIDE SEQUENCE [LARGE SCALE GENOMIC DNA]</scope>
</reference>
<evidence type="ECO:0000313" key="1">
    <source>
        <dbReference type="EMBL" id="KAI5650760.1"/>
    </source>
</evidence>